<evidence type="ECO:0000256" key="3">
    <source>
        <dbReference type="ARBA" id="ARBA00022448"/>
    </source>
</evidence>
<comment type="subcellular location">
    <subcellularLocation>
        <location evidence="1">Membrane</location>
        <topology evidence="1">Multi-pass membrane protein</topology>
    </subcellularLocation>
</comment>
<dbReference type="GO" id="GO:0046961">
    <property type="term" value="F:proton-transporting ATPase activity, rotational mechanism"/>
    <property type="evidence" value="ECO:0007669"/>
    <property type="project" value="InterPro"/>
</dbReference>
<dbReference type="PANTHER" id="PTHR11629:SF63">
    <property type="entry name" value="V-TYPE PROTON ATPASE SUBUNIT A"/>
    <property type="match status" value="1"/>
</dbReference>
<comment type="function">
    <text evidence="9">Essential component of the vacuolar proton pump (V-ATPase), a multimeric enzyme that catalyzes the translocation of protons across the membranes. Required for assembly and activity of the V-ATPase.</text>
</comment>
<feature type="transmembrane region" description="Helical" evidence="9">
    <location>
        <begin position="522"/>
        <end position="542"/>
    </location>
</feature>
<dbReference type="HOGENOM" id="CLU_005230_1_1_1"/>
<evidence type="ECO:0000256" key="4">
    <source>
        <dbReference type="ARBA" id="ARBA00022692"/>
    </source>
</evidence>
<dbReference type="Pfam" id="PF01496">
    <property type="entry name" value="V_ATPase_I"/>
    <property type="match status" value="1"/>
</dbReference>
<keyword evidence="5 9" id="KW-0375">Hydrogen ion transport</keyword>
<keyword evidence="3 9" id="KW-0813">Transport</keyword>
<name>E0S966_ENCIT</name>
<feature type="transmembrane region" description="Helical" evidence="9">
    <location>
        <begin position="554"/>
        <end position="574"/>
    </location>
</feature>
<evidence type="ECO:0000256" key="2">
    <source>
        <dbReference type="ARBA" id="ARBA00009904"/>
    </source>
</evidence>
<comment type="similarity">
    <text evidence="2 9">Belongs to the V-ATPase 116 kDa subunit family.</text>
</comment>
<feature type="transmembrane region" description="Helical" evidence="9">
    <location>
        <begin position="492"/>
        <end position="516"/>
    </location>
</feature>
<accession>E0S966</accession>
<keyword evidence="6 9" id="KW-1133">Transmembrane helix</keyword>
<feature type="transmembrane region" description="Helical" evidence="9">
    <location>
        <begin position="594"/>
        <end position="616"/>
    </location>
</feature>
<keyword evidence="4 9" id="KW-0812">Transmembrane</keyword>
<evidence type="ECO:0000313" key="10">
    <source>
        <dbReference type="EMBL" id="ADM12309.1"/>
    </source>
</evidence>
<evidence type="ECO:0000256" key="1">
    <source>
        <dbReference type="ARBA" id="ARBA00004141"/>
    </source>
</evidence>
<dbReference type="InterPro" id="IPR002490">
    <property type="entry name" value="V-ATPase_116kDa_su"/>
</dbReference>
<dbReference type="VEuPathDB" id="MicrosporidiaDB:Eint_091820"/>
<evidence type="ECO:0000256" key="6">
    <source>
        <dbReference type="ARBA" id="ARBA00022989"/>
    </source>
</evidence>
<dbReference type="EMBL" id="CP001950">
    <property type="protein sequence ID" value="ADM12309.1"/>
    <property type="molecule type" value="Genomic_DNA"/>
</dbReference>
<dbReference type="GeneID" id="9698502"/>
<feature type="transmembrane region" description="Helical" evidence="9">
    <location>
        <begin position="637"/>
        <end position="659"/>
    </location>
</feature>
<protein>
    <recommendedName>
        <fullName evidence="9">V-type proton ATPase subunit a</fullName>
    </recommendedName>
</protein>
<dbReference type="AlphaFoldDB" id="E0S966"/>
<dbReference type="OrthoDB" id="10264220at2759"/>
<feature type="transmembrane region" description="Helical" evidence="9">
    <location>
        <begin position="401"/>
        <end position="418"/>
    </location>
</feature>
<keyword evidence="11" id="KW-1185">Reference proteome</keyword>
<proteinExistence type="inferred from homology"/>
<dbReference type="InterPro" id="IPR026028">
    <property type="entry name" value="V-type_ATPase_116kDa_su_euka"/>
</dbReference>
<dbReference type="KEGG" id="ein:Eint_091820"/>
<evidence type="ECO:0000256" key="5">
    <source>
        <dbReference type="ARBA" id="ARBA00022781"/>
    </source>
</evidence>
<reference evidence="10 11" key="1">
    <citation type="journal article" date="2010" name="Nat. Commun.">
        <title>The complete sequence of the smallest known nuclear genome from the microsporidian Encephalitozoon intestinalis.</title>
        <authorList>
            <person name="Corradi N."/>
            <person name="Pombert J.-F."/>
            <person name="Farinelli L."/>
            <person name="Didier E.S."/>
            <person name="Keeling P.J."/>
        </authorList>
    </citation>
    <scope>NUCLEOTIDE SEQUENCE [LARGE SCALE GENOMIC DNA]</scope>
    <source>
        <strain evidence="10 11">ATCC 50506</strain>
    </source>
</reference>
<evidence type="ECO:0000256" key="7">
    <source>
        <dbReference type="ARBA" id="ARBA00023065"/>
    </source>
</evidence>
<evidence type="ECO:0000256" key="9">
    <source>
        <dbReference type="RuleBase" id="RU361189"/>
    </source>
</evidence>
<sequence length="700" mass="80682">MLRSEKMCLVSMYFSKDTAKQTITEIGKNGLLHFKDLNKSIKAENLLYTREIAHMEKLISRLQYLTGDVGEIDEGIKHSDIDQVEEQVNKFFSRLTQLKSIKKETNANQGRLKEDLYMQEETENFLGTVAEEVHLVQFDFMTGIVERGKKLLIRKVLHQALRRNLVIRTRDVEEGTKTVFIVLAHGCEALEKVRDIFSSLGGRMLDHKKFRECKRGLLELSATISQMQQIEDHNDEAIEKEQDKIRHFANTWKYYLNKETKIYQTLNKLSFDFDRDCLVGEAWILGEEIGKLKRINEIKGDGTSLFAFEITESEEMPPTYFRTNEFTESFQILTNTYAIPSYGEINPAVFSLFTFPMLFGCMFGDVFHGLLLLCLSVYMIKNSKKFKNCSETLRMIVNGKYIIFVFSLAAMFFGFLYSDFGSLTIPLFSSSKDTGRPYPFGVDHMWHHSKNEMIFLNSMKMKMSIIIGFFHMSLGIVISFLNAMYFNEPVEIYGVLIPQTIVFCSFVGYMVFLIIYKWLVTSNYPSIIGVLVNMFTNPFVVAEEIYPYQHRVQLCLLFLMLLCIPWMLLGKPVYMIAKNKVKKEEISSLWINQFIHVVEFGLGLISNTSSYLRLWAVSLAHAQLTRVLHEFTIGKEGFIAPIALSGVYILGTIVLLIGMEGLGSCLHALRLNWVEFHSKFFRGKGYLFEPLGFNISLDDE</sequence>
<gene>
    <name evidence="10" type="ORF">Eint_091820</name>
</gene>
<dbReference type="Proteomes" id="UP000002313">
    <property type="component" value="Chromosome IX"/>
</dbReference>
<dbReference type="GO" id="GO:0007035">
    <property type="term" value="P:vacuolar acidification"/>
    <property type="evidence" value="ECO:0007669"/>
    <property type="project" value="TreeGrafter"/>
</dbReference>
<reference evidence="10 11" key="2">
    <citation type="journal article" date="2012" name="Proc. Natl. Acad. Sci. U.S.A.">
        <title>Gain and loss of multiple functionally related, horizontally transferred genes in the reduced genomes of two microsporidian parasites.</title>
        <authorList>
            <person name="Pombert J.-F."/>
            <person name="Selman M."/>
            <person name="Burki F."/>
            <person name="Bardell F.T."/>
            <person name="Farinelli L."/>
            <person name="Solter L.F."/>
            <person name="Whitman D.W."/>
            <person name="Weiss L.M."/>
            <person name="Corradi N."/>
            <person name="Keeling P.J."/>
        </authorList>
    </citation>
    <scope>NUCLEOTIDE SEQUENCE [LARGE SCALE GENOMIC DNA]</scope>
    <source>
        <strain evidence="10 11">ATCC 50506</strain>
    </source>
</reference>
<dbReference type="PIRSF" id="PIRSF001293">
    <property type="entry name" value="ATP6V0A1"/>
    <property type="match status" value="1"/>
</dbReference>
<dbReference type="GO" id="GO:0051117">
    <property type="term" value="F:ATPase binding"/>
    <property type="evidence" value="ECO:0007669"/>
    <property type="project" value="TreeGrafter"/>
</dbReference>
<feature type="transmembrane region" description="Helical" evidence="9">
    <location>
        <begin position="463"/>
        <end position="485"/>
    </location>
</feature>
<dbReference type="RefSeq" id="XP_003073669.1">
    <property type="nucleotide sequence ID" value="XM_003073623.1"/>
</dbReference>
<organism evidence="10 11">
    <name type="scientific">Encephalitozoon intestinalis (strain ATCC 50506)</name>
    <name type="common">Microsporidian parasite</name>
    <name type="synonym">Septata intestinalis</name>
    <dbReference type="NCBI Taxonomy" id="876142"/>
    <lineage>
        <taxon>Eukaryota</taxon>
        <taxon>Fungi</taxon>
        <taxon>Fungi incertae sedis</taxon>
        <taxon>Microsporidia</taxon>
        <taxon>Unikaryonidae</taxon>
        <taxon>Encephalitozoon</taxon>
    </lineage>
</organism>
<dbReference type="PANTHER" id="PTHR11629">
    <property type="entry name" value="VACUOLAR PROTON ATPASES"/>
    <property type="match status" value="1"/>
</dbReference>
<dbReference type="GO" id="GO:0000220">
    <property type="term" value="C:vacuolar proton-transporting V-type ATPase, V0 domain"/>
    <property type="evidence" value="ECO:0007669"/>
    <property type="project" value="InterPro"/>
</dbReference>
<evidence type="ECO:0000256" key="8">
    <source>
        <dbReference type="ARBA" id="ARBA00023136"/>
    </source>
</evidence>
<keyword evidence="8 9" id="KW-0472">Membrane</keyword>
<feature type="transmembrane region" description="Helical" evidence="9">
    <location>
        <begin position="357"/>
        <end position="380"/>
    </location>
</feature>
<evidence type="ECO:0000313" key="11">
    <source>
        <dbReference type="Proteomes" id="UP000002313"/>
    </source>
</evidence>
<keyword evidence="7 9" id="KW-0406">Ion transport</keyword>